<dbReference type="Proteomes" id="UP001265259">
    <property type="component" value="Unassembled WGS sequence"/>
</dbReference>
<feature type="chain" id="PRO_5046039727" evidence="1">
    <location>
        <begin position="37"/>
        <end position="152"/>
    </location>
</feature>
<comment type="caution">
    <text evidence="2">The sequence shown here is derived from an EMBL/GenBank/DDBJ whole genome shotgun (WGS) entry which is preliminary data.</text>
</comment>
<sequence length="152" mass="16431">MIKTARHYRPLRATLVALAAVATLASAGSWSGVADAQVVDPLNAVEPGKGFSGVSRSNESLDQRYSRTGTALSIAQVRQVAIGQTREELLAVLGPPTGQHRNGAWEFQLALPFLENDHLICQYMVFFDGNGLLEQAVWRRPQCADLVTAGLN</sequence>
<reference evidence="2 3" key="1">
    <citation type="submission" date="2023-09" db="EMBL/GenBank/DDBJ databases">
        <authorList>
            <person name="Rey-Velasco X."/>
        </authorList>
    </citation>
    <scope>NUCLEOTIDE SEQUENCE [LARGE SCALE GENOMIC DNA]</scope>
    <source>
        <strain evidence="2 3">F158</strain>
    </source>
</reference>
<keyword evidence="3" id="KW-1185">Reference proteome</keyword>
<protein>
    <submittedName>
        <fullName evidence="2">Outer membrane protein assembly factor BamE</fullName>
    </submittedName>
</protein>
<name>A0ABU3DLY3_9RHOB</name>
<evidence type="ECO:0000256" key="1">
    <source>
        <dbReference type="SAM" id="SignalP"/>
    </source>
</evidence>
<dbReference type="EMBL" id="JAVRHL010000010">
    <property type="protein sequence ID" value="MDT0684708.1"/>
    <property type="molecule type" value="Genomic_DNA"/>
</dbReference>
<keyword evidence="1" id="KW-0732">Signal</keyword>
<organism evidence="2 3">
    <name type="scientific">Tropicimonas omnivorans</name>
    <dbReference type="NCBI Taxonomy" id="3075590"/>
    <lineage>
        <taxon>Bacteria</taxon>
        <taxon>Pseudomonadati</taxon>
        <taxon>Pseudomonadota</taxon>
        <taxon>Alphaproteobacteria</taxon>
        <taxon>Rhodobacterales</taxon>
        <taxon>Roseobacteraceae</taxon>
        <taxon>Tropicimonas</taxon>
    </lineage>
</organism>
<evidence type="ECO:0000313" key="3">
    <source>
        <dbReference type="Proteomes" id="UP001265259"/>
    </source>
</evidence>
<accession>A0ABU3DLY3</accession>
<feature type="signal peptide" evidence="1">
    <location>
        <begin position="1"/>
        <end position="36"/>
    </location>
</feature>
<gene>
    <name evidence="2" type="primary">bamE</name>
    <name evidence="2" type="ORF">RM543_18775</name>
</gene>
<dbReference type="RefSeq" id="WP_311694448.1">
    <property type="nucleotide sequence ID" value="NZ_JAVRHL010000010.1"/>
</dbReference>
<proteinExistence type="predicted"/>
<evidence type="ECO:0000313" key="2">
    <source>
        <dbReference type="EMBL" id="MDT0684708.1"/>
    </source>
</evidence>